<dbReference type="RefSeq" id="WP_289824330.1">
    <property type="nucleotide sequence ID" value="NZ_JAUEIE010000001.1"/>
</dbReference>
<reference evidence="2" key="2">
    <citation type="submission" date="2023-08" db="EMBL/GenBank/DDBJ databases">
        <title>Identification and characterization of horizontal gene transfer across gut microbiota members of farm animals based on homology search.</title>
        <authorList>
            <person name="Schwarzerova J."/>
            <person name="Nykrynova M."/>
            <person name="Jureckova K."/>
            <person name="Cejkova D."/>
            <person name="Rychlik I."/>
        </authorList>
    </citation>
    <scope>NUCLEOTIDE SEQUENCE</scope>
    <source>
        <strain evidence="2">ET15</strain>
        <strain evidence="1">ET37</strain>
    </source>
</reference>
<reference evidence="2" key="1">
    <citation type="submission" date="2023-06" db="EMBL/GenBank/DDBJ databases">
        <authorList>
            <person name="Zeman M."/>
            <person name="Kubasova T."/>
            <person name="Jahodarova E."/>
            <person name="Nykrynova M."/>
            <person name="Rychlik I."/>
        </authorList>
    </citation>
    <scope>NUCLEOTIDE SEQUENCE</scope>
    <source>
        <strain evidence="2">ET15</strain>
        <strain evidence="1">ET37</strain>
    </source>
</reference>
<dbReference type="EMBL" id="JAUEIE010000001">
    <property type="protein sequence ID" value="MDN0021464.1"/>
    <property type="molecule type" value="Genomic_DNA"/>
</dbReference>
<keyword evidence="3" id="KW-1185">Reference proteome</keyword>
<dbReference type="Pfam" id="PF11013">
    <property type="entry name" value="DUF2851"/>
    <property type="match status" value="1"/>
</dbReference>
<name>A0AAW7JIR5_9BACT</name>
<comment type="caution">
    <text evidence="2">The sequence shown here is derived from an EMBL/GenBank/DDBJ whole genome shotgun (WGS) entry which is preliminary data.</text>
</comment>
<protein>
    <submittedName>
        <fullName evidence="2">DUF2851 family protein</fullName>
    </submittedName>
</protein>
<dbReference type="Proteomes" id="UP001167831">
    <property type="component" value="Unassembled WGS sequence"/>
</dbReference>
<gene>
    <name evidence="1" type="ORF">QVN81_00270</name>
    <name evidence="2" type="ORF">QVN84_00265</name>
</gene>
<sequence>MEQLLHYIWKHKIFPLRRLETTDGLSVEVIDPGLHNGDAGPDFFNAKVRIGGTMWVGNIEIHDRSSDWYTHGHHRDSRYDNVILHIAATVDSEVRTSNGNTLPQMRLEVPPGVSSNYELLLHEDRYPPCHKLIPDLPSISVHSWMSALQTERLEQKTEAIYARVARCDGSWEDAFFVTLARNYGFGTNSEAFETWALNMPMTHIARHRDDIFQTEALFLGQAGLLSADSMPERQREAALSDGYFVRLSGEYRYLAHKFSLTPTDFRLWKFLRLRPQNFPHIRIAQLASLYHSRRTSLSMIAECPTLDGARRMLTASVTPYWRTHYTFGHESRESAKTLSRQSADLLIINTVVPMLFAYGRHLSSEEMCWRATDFLEQLAPERNNIVRMWEDCGLEVQNAGDTQALIQLKKNYCDRKDCLRCRFGYEYLRHRDTPAVKVTD</sequence>
<dbReference type="EMBL" id="JAUEIF010000001">
    <property type="protein sequence ID" value="MDN0023961.1"/>
    <property type="molecule type" value="Genomic_DNA"/>
</dbReference>
<evidence type="ECO:0000313" key="1">
    <source>
        <dbReference type="EMBL" id="MDN0021464.1"/>
    </source>
</evidence>
<dbReference type="InterPro" id="IPR021272">
    <property type="entry name" value="DUF2851"/>
</dbReference>
<evidence type="ECO:0000313" key="4">
    <source>
        <dbReference type="Proteomes" id="UP001168478"/>
    </source>
</evidence>
<dbReference type="AlphaFoldDB" id="A0AAW7JIR5"/>
<evidence type="ECO:0000313" key="2">
    <source>
        <dbReference type="EMBL" id="MDN0023961.1"/>
    </source>
</evidence>
<evidence type="ECO:0000313" key="3">
    <source>
        <dbReference type="Proteomes" id="UP001167831"/>
    </source>
</evidence>
<proteinExistence type="predicted"/>
<accession>A0AAW7JIR5</accession>
<dbReference type="Proteomes" id="UP001168478">
    <property type="component" value="Unassembled WGS sequence"/>
</dbReference>
<organism evidence="2 4">
    <name type="scientific">Leyella lascolaii</name>
    <dbReference type="NCBI Taxonomy" id="1776379"/>
    <lineage>
        <taxon>Bacteria</taxon>
        <taxon>Pseudomonadati</taxon>
        <taxon>Bacteroidota</taxon>
        <taxon>Bacteroidia</taxon>
        <taxon>Bacteroidales</taxon>
        <taxon>Prevotellaceae</taxon>
        <taxon>Leyella</taxon>
    </lineage>
</organism>